<evidence type="ECO:0000256" key="4">
    <source>
        <dbReference type="ARBA" id="ARBA00022553"/>
    </source>
</evidence>
<dbReference type="AlphaFoldDB" id="A0A923MI01"/>
<sequence length="268" mass="28813">MEQHETEAALLPNIANQMRSLLSNLYLAASQVIPPEQREQDPALDAKAAILEQSFFRLLRLVNSMSAAEYLSDSQTLSLRDADLVKLVSEVCESSADLAEQLGIQLKFVCAMDRRVCAIHPAAVEQMLYHLLSNALKFTPAGGTVTVELKKSGETLRLTVSDTGCGIPPERMAHLFDGCFQPGHPTPAPYGLGLGLPLCRAIAEKHGGSITVESAPGKGSRFMVTLPDRQLGSQLSDIPSVYNGGFSRPLLGLADALPSDAFAVRNLE</sequence>
<comment type="catalytic activity">
    <reaction evidence="1">
        <text>ATP + protein L-histidine = ADP + protein N-phospho-L-histidine.</text>
        <dbReference type="EC" id="2.7.13.3"/>
    </reaction>
</comment>
<evidence type="ECO:0000256" key="2">
    <source>
        <dbReference type="ARBA" id="ARBA00004370"/>
    </source>
</evidence>
<dbReference type="PANTHER" id="PTHR43711">
    <property type="entry name" value="TWO-COMPONENT HISTIDINE KINASE"/>
    <property type="match status" value="1"/>
</dbReference>
<dbReference type="Pfam" id="PF02518">
    <property type="entry name" value="HATPase_c"/>
    <property type="match status" value="1"/>
</dbReference>
<evidence type="ECO:0000256" key="3">
    <source>
        <dbReference type="ARBA" id="ARBA00012438"/>
    </source>
</evidence>
<dbReference type="SUPFAM" id="SSF55874">
    <property type="entry name" value="ATPase domain of HSP90 chaperone/DNA topoisomerase II/histidine kinase"/>
    <property type="match status" value="1"/>
</dbReference>
<feature type="domain" description="Histidine kinase" evidence="8">
    <location>
        <begin position="13"/>
        <end position="230"/>
    </location>
</feature>
<keyword evidence="7" id="KW-0902">Two-component regulatory system</keyword>
<keyword evidence="5" id="KW-0808">Transferase</keyword>
<dbReference type="CDD" id="cd00075">
    <property type="entry name" value="HATPase"/>
    <property type="match status" value="1"/>
</dbReference>
<dbReference type="GO" id="GO:0004673">
    <property type="term" value="F:protein histidine kinase activity"/>
    <property type="evidence" value="ECO:0007669"/>
    <property type="project" value="UniProtKB-EC"/>
</dbReference>
<dbReference type="PROSITE" id="PS50109">
    <property type="entry name" value="HIS_KIN"/>
    <property type="match status" value="1"/>
</dbReference>
<dbReference type="Gene3D" id="3.30.565.10">
    <property type="entry name" value="Histidine kinase-like ATPase, C-terminal domain"/>
    <property type="match status" value="1"/>
</dbReference>
<dbReference type="InterPro" id="IPR050736">
    <property type="entry name" value="Sensor_HK_Regulatory"/>
</dbReference>
<dbReference type="InterPro" id="IPR004358">
    <property type="entry name" value="Sig_transdc_His_kin-like_C"/>
</dbReference>
<dbReference type="Proteomes" id="UP000620327">
    <property type="component" value="Unassembled WGS sequence"/>
</dbReference>
<dbReference type="PRINTS" id="PR00344">
    <property type="entry name" value="BCTRLSENSOR"/>
</dbReference>
<keyword evidence="4" id="KW-0597">Phosphoprotein</keyword>
<reference evidence="9" key="1">
    <citation type="submission" date="2020-08" db="EMBL/GenBank/DDBJ databases">
        <title>Genome public.</title>
        <authorList>
            <person name="Liu C."/>
            <person name="Sun Q."/>
        </authorList>
    </citation>
    <scope>NUCLEOTIDE SEQUENCE</scope>
    <source>
        <strain evidence="9">BX15</strain>
    </source>
</reference>
<evidence type="ECO:0000256" key="5">
    <source>
        <dbReference type="ARBA" id="ARBA00022679"/>
    </source>
</evidence>
<keyword evidence="10" id="KW-1185">Reference proteome</keyword>
<dbReference type="GO" id="GO:0000160">
    <property type="term" value="P:phosphorelay signal transduction system"/>
    <property type="evidence" value="ECO:0007669"/>
    <property type="project" value="UniProtKB-KW"/>
</dbReference>
<dbReference type="PANTHER" id="PTHR43711:SF26">
    <property type="entry name" value="SENSOR HISTIDINE KINASE RCSC"/>
    <property type="match status" value="1"/>
</dbReference>
<keyword evidence="6 9" id="KW-0418">Kinase</keyword>
<evidence type="ECO:0000259" key="8">
    <source>
        <dbReference type="PROSITE" id="PS50109"/>
    </source>
</evidence>
<dbReference type="InterPro" id="IPR036890">
    <property type="entry name" value="HATPase_C_sf"/>
</dbReference>
<dbReference type="SMART" id="SM00387">
    <property type="entry name" value="HATPase_c"/>
    <property type="match status" value="1"/>
</dbReference>
<comment type="caution">
    <text evidence="9">The sequence shown here is derived from an EMBL/GenBank/DDBJ whole genome shotgun (WGS) entry which is preliminary data.</text>
</comment>
<evidence type="ECO:0000313" key="9">
    <source>
        <dbReference type="EMBL" id="MBC5770410.1"/>
    </source>
</evidence>
<evidence type="ECO:0000256" key="7">
    <source>
        <dbReference type="ARBA" id="ARBA00023012"/>
    </source>
</evidence>
<dbReference type="RefSeq" id="WP_187014662.1">
    <property type="nucleotide sequence ID" value="NZ_JACOQI010000007.1"/>
</dbReference>
<name>A0A923MI01_9FIRM</name>
<proteinExistence type="predicted"/>
<evidence type="ECO:0000256" key="6">
    <source>
        <dbReference type="ARBA" id="ARBA00022777"/>
    </source>
</evidence>
<comment type="subcellular location">
    <subcellularLocation>
        <location evidence="2">Membrane</location>
    </subcellularLocation>
</comment>
<organism evidence="9 10">
    <name type="scientific">Dysosmobacter segnis</name>
    <dbReference type="NCBI Taxonomy" id="2763042"/>
    <lineage>
        <taxon>Bacteria</taxon>
        <taxon>Bacillati</taxon>
        <taxon>Bacillota</taxon>
        <taxon>Clostridia</taxon>
        <taxon>Eubacteriales</taxon>
        <taxon>Oscillospiraceae</taxon>
        <taxon>Dysosmobacter</taxon>
    </lineage>
</organism>
<dbReference type="GO" id="GO:0016020">
    <property type="term" value="C:membrane"/>
    <property type="evidence" value="ECO:0007669"/>
    <property type="project" value="UniProtKB-SubCell"/>
</dbReference>
<dbReference type="InterPro" id="IPR005467">
    <property type="entry name" value="His_kinase_dom"/>
</dbReference>
<protein>
    <recommendedName>
        <fullName evidence="3">histidine kinase</fullName>
        <ecNumber evidence="3">2.7.13.3</ecNumber>
    </recommendedName>
</protein>
<dbReference type="InterPro" id="IPR003594">
    <property type="entry name" value="HATPase_dom"/>
</dbReference>
<dbReference type="EMBL" id="JACOQI010000007">
    <property type="protein sequence ID" value="MBC5770410.1"/>
    <property type="molecule type" value="Genomic_DNA"/>
</dbReference>
<accession>A0A923MI01</accession>
<evidence type="ECO:0000256" key="1">
    <source>
        <dbReference type="ARBA" id="ARBA00000085"/>
    </source>
</evidence>
<evidence type="ECO:0000313" key="10">
    <source>
        <dbReference type="Proteomes" id="UP000620327"/>
    </source>
</evidence>
<gene>
    <name evidence="9" type="ORF">H8Z83_08770</name>
</gene>
<dbReference type="FunFam" id="3.30.565.10:FF:000006">
    <property type="entry name" value="Sensor histidine kinase WalK"/>
    <property type="match status" value="1"/>
</dbReference>
<dbReference type="EC" id="2.7.13.3" evidence="3"/>